<feature type="repeat" description="TPR" evidence="4">
    <location>
        <begin position="95"/>
        <end position="128"/>
    </location>
</feature>
<evidence type="ECO:0000313" key="8">
    <source>
        <dbReference type="EMBL" id="CAD9266941.1"/>
    </source>
</evidence>
<evidence type="ECO:0000256" key="3">
    <source>
        <dbReference type="ARBA" id="ARBA00023002"/>
    </source>
</evidence>
<keyword evidence="4" id="KW-0802">TPR repeat</keyword>
<name>A0A7S1XXE6_9STRA</name>
<dbReference type="EMBL" id="HBGJ01040253">
    <property type="protein sequence ID" value="CAD9266941.1"/>
    <property type="molecule type" value="Transcribed_RNA"/>
</dbReference>
<dbReference type="Pfam" id="PF05118">
    <property type="entry name" value="Asp_Arg_Hydrox"/>
    <property type="match status" value="1"/>
</dbReference>
<evidence type="ECO:0000256" key="2">
    <source>
        <dbReference type="ARBA" id="ARBA00022964"/>
    </source>
</evidence>
<dbReference type="SUPFAM" id="SSF51197">
    <property type="entry name" value="Clavaminate synthase-like"/>
    <property type="match status" value="1"/>
</dbReference>
<evidence type="ECO:0000256" key="5">
    <source>
        <dbReference type="SAM" id="MobiDB-lite"/>
    </source>
</evidence>
<dbReference type="GO" id="GO:0016020">
    <property type="term" value="C:membrane"/>
    <property type="evidence" value="ECO:0007669"/>
    <property type="project" value="TreeGrafter"/>
</dbReference>
<feature type="signal peptide" evidence="6">
    <location>
        <begin position="1"/>
        <end position="23"/>
    </location>
</feature>
<dbReference type="AlphaFoldDB" id="A0A7S1XXE6"/>
<keyword evidence="3" id="KW-0560">Oxidoreductase</keyword>
<feature type="chain" id="PRO_5031185801" description="Aspartyl/asparaginy/proline hydroxylase domain-containing protein" evidence="6">
    <location>
        <begin position="24"/>
        <end position="610"/>
    </location>
</feature>
<dbReference type="SUPFAM" id="SSF48452">
    <property type="entry name" value="TPR-like"/>
    <property type="match status" value="1"/>
</dbReference>
<gene>
    <name evidence="8" type="ORF">PPAR1163_LOCUS25367</name>
</gene>
<reference evidence="8" key="1">
    <citation type="submission" date="2021-01" db="EMBL/GenBank/DDBJ databases">
        <authorList>
            <person name="Corre E."/>
            <person name="Pelletier E."/>
            <person name="Niang G."/>
            <person name="Scheremetjew M."/>
            <person name="Finn R."/>
            <person name="Kale V."/>
            <person name="Holt S."/>
            <person name="Cochrane G."/>
            <person name="Meng A."/>
            <person name="Brown T."/>
            <person name="Cohen L."/>
        </authorList>
    </citation>
    <scope>NUCLEOTIDE SEQUENCE</scope>
    <source>
        <strain evidence="8">CCMP2877</strain>
    </source>
</reference>
<dbReference type="PROSITE" id="PS50005">
    <property type="entry name" value="TPR"/>
    <property type="match status" value="1"/>
</dbReference>
<feature type="region of interest" description="Disordered" evidence="5">
    <location>
        <begin position="28"/>
        <end position="60"/>
    </location>
</feature>
<comment type="similarity">
    <text evidence="1">Belongs to the aspartyl/asparaginyl beta-hydroxylase family.</text>
</comment>
<evidence type="ECO:0000256" key="6">
    <source>
        <dbReference type="SAM" id="SignalP"/>
    </source>
</evidence>
<dbReference type="InterPro" id="IPR007803">
    <property type="entry name" value="Asp/Arg/Pro-Hydrxlase"/>
</dbReference>
<feature type="compositionally biased region" description="Basic residues" evidence="5">
    <location>
        <begin position="29"/>
        <end position="43"/>
    </location>
</feature>
<dbReference type="InterPro" id="IPR051821">
    <property type="entry name" value="Asp/Asn_beta-hydroxylase"/>
</dbReference>
<dbReference type="InterPro" id="IPR011990">
    <property type="entry name" value="TPR-like_helical_dom_sf"/>
</dbReference>
<proteinExistence type="inferred from homology"/>
<keyword evidence="2" id="KW-0223">Dioxygenase</keyword>
<dbReference type="InterPro" id="IPR019734">
    <property type="entry name" value="TPR_rpt"/>
</dbReference>
<dbReference type="PANTHER" id="PTHR46332:SF5">
    <property type="entry name" value="ASPARTATE BETA-HYDROXYLASE DOMAIN CONTAINING 2"/>
    <property type="match status" value="1"/>
</dbReference>
<dbReference type="Gene3D" id="2.60.120.330">
    <property type="entry name" value="B-lactam Antibiotic, Isopenicillin N Synthase, Chain"/>
    <property type="match status" value="1"/>
</dbReference>
<sequence>MARLNWRLVLGLALLLLVLLCSAAPAAAAKKKSKNNKKKKGKKQGGPPKRPSTRDRAAAMAAAKKAEQFEEEKNFEQAAREYIKIIKLNALPFQETVFFNLGAAYREGGMYREAYQAFVEAEKIVSREEYEAPQGTSVDDMRRDVHIQIAGVCEATNAWPCVAEHLNKAALAFGAIRFDDEEEDTGKLAWEVQYDWGKALVEVGDAQLAAERLETALTIGNGFGIDEDSRAMLISRMVMAKVMIQGAVEDDEQQHLRQLSERYRAGQAAIEIHLFLGAKLERYDAKLAARHLAVAREALEEEDEPSKHPSASEIFWRLGRAHLKDGAPDAAEEAHAAALEMGLWPSAEQRPGYFWKSGRGAHARPLVTAPIPSSSAGLRFFEGFKPLWEVLRVLERAREQIAAEFMAQAGAATALGGMDFEADEEGVADEGTWQRAFFVKDGVRLENKNWGFGEVEVVADGEAAAAGAGAPFPPFPRTTDVLERVLAKAATDLPTGAVAFSVLGPKTHLAPRTGPGNHRLRILLPIHVPEGAAIRVGGQREEWNAKKALVIDDSFEHEAWNENAAEAAILLSVDVWHPSIPEDERDVIRQHFGFFNETSWEANSPWVESD</sequence>
<evidence type="ECO:0000259" key="7">
    <source>
        <dbReference type="Pfam" id="PF05118"/>
    </source>
</evidence>
<protein>
    <recommendedName>
        <fullName evidence="7">Aspartyl/asparaginy/proline hydroxylase domain-containing protein</fullName>
    </recommendedName>
</protein>
<dbReference type="Gene3D" id="1.25.40.10">
    <property type="entry name" value="Tetratricopeptide repeat domain"/>
    <property type="match status" value="1"/>
</dbReference>
<evidence type="ECO:0000256" key="4">
    <source>
        <dbReference type="PROSITE-ProRule" id="PRU00339"/>
    </source>
</evidence>
<dbReference type="InterPro" id="IPR027443">
    <property type="entry name" value="IPNS-like_sf"/>
</dbReference>
<keyword evidence="6" id="KW-0732">Signal</keyword>
<evidence type="ECO:0000256" key="1">
    <source>
        <dbReference type="ARBA" id="ARBA00007730"/>
    </source>
</evidence>
<accession>A0A7S1XXE6</accession>
<organism evidence="8">
    <name type="scientific">Phaeomonas parva</name>
    <dbReference type="NCBI Taxonomy" id="124430"/>
    <lineage>
        <taxon>Eukaryota</taxon>
        <taxon>Sar</taxon>
        <taxon>Stramenopiles</taxon>
        <taxon>Ochrophyta</taxon>
        <taxon>Pinguiophyceae</taxon>
        <taxon>Pinguiochrysidales</taxon>
        <taxon>Pinguiochrysidaceae</taxon>
        <taxon>Phaeomonas</taxon>
    </lineage>
</organism>
<dbReference type="GO" id="GO:0051213">
    <property type="term" value="F:dioxygenase activity"/>
    <property type="evidence" value="ECO:0007669"/>
    <property type="project" value="UniProtKB-KW"/>
</dbReference>
<dbReference type="PANTHER" id="PTHR46332">
    <property type="entry name" value="ASPARTATE BETA-HYDROXYLASE DOMAIN-CONTAINING PROTEIN 2"/>
    <property type="match status" value="1"/>
</dbReference>
<feature type="domain" description="Aspartyl/asparaginy/proline hydroxylase" evidence="7">
    <location>
        <begin position="426"/>
        <end position="578"/>
    </location>
</feature>